<evidence type="ECO:0000313" key="2">
    <source>
        <dbReference type="EMBL" id="MFC0208879.1"/>
    </source>
</evidence>
<dbReference type="EMBL" id="JBHLXD010000015">
    <property type="protein sequence ID" value="MFC0208879.1"/>
    <property type="molecule type" value="Genomic_DNA"/>
</dbReference>
<evidence type="ECO:0000256" key="1">
    <source>
        <dbReference type="SAM" id="SignalP"/>
    </source>
</evidence>
<reference evidence="2 3" key="1">
    <citation type="submission" date="2024-09" db="EMBL/GenBank/DDBJ databases">
        <authorList>
            <person name="Sun Q."/>
            <person name="Mori K."/>
        </authorList>
    </citation>
    <scope>NUCLEOTIDE SEQUENCE [LARGE SCALE GENOMIC DNA]</scope>
    <source>
        <strain evidence="2 3">CCM 8543</strain>
    </source>
</reference>
<feature type="signal peptide" evidence="1">
    <location>
        <begin position="1"/>
        <end position="28"/>
    </location>
</feature>
<protein>
    <recommendedName>
        <fullName evidence="4">Antifreeze protein</fullName>
    </recommendedName>
</protein>
<evidence type="ECO:0008006" key="4">
    <source>
        <dbReference type="Google" id="ProtNLM"/>
    </source>
</evidence>
<gene>
    <name evidence="2" type="ORF">ACFFJ2_10770</name>
</gene>
<name>A0ABV6D8B0_9HYPH</name>
<comment type="caution">
    <text evidence="2">The sequence shown here is derived from an EMBL/GenBank/DDBJ whole genome shotgun (WGS) entry which is preliminary data.</text>
</comment>
<proteinExistence type="predicted"/>
<keyword evidence="3" id="KW-1185">Reference proteome</keyword>
<evidence type="ECO:0000313" key="3">
    <source>
        <dbReference type="Proteomes" id="UP001589755"/>
    </source>
</evidence>
<dbReference type="Proteomes" id="UP001589755">
    <property type="component" value="Unassembled WGS sequence"/>
</dbReference>
<sequence length="119" mass="13338">MFRTFRTAALSVILGLGALAAAPAGAQAEGLYFSFGSGPHLGFHYSHGGPRDHRWHRGPWYGHACTPHRAVKKARRMGLRHAHVTHVGYRYIRVSGHRHHRYAMVTFARAPHCPIVRVL</sequence>
<dbReference type="RefSeq" id="WP_261518369.1">
    <property type="nucleotide sequence ID" value="NZ_JAODNW010000001.1"/>
</dbReference>
<accession>A0ABV6D8B0</accession>
<organism evidence="2 3">
    <name type="scientific">Chelativorans intermedius</name>
    <dbReference type="NCBI Taxonomy" id="515947"/>
    <lineage>
        <taxon>Bacteria</taxon>
        <taxon>Pseudomonadati</taxon>
        <taxon>Pseudomonadota</taxon>
        <taxon>Alphaproteobacteria</taxon>
        <taxon>Hyphomicrobiales</taxon>
        <taxon>Phyllobacteriaceae</taxon>
        <taxon>Chelativorans</taxon>
    </lineage>
</organism>
<keyword evidence="1" id="KW-0732">Signal</keyword>
<feature type="chain" id="PRO_5045455118" description="Antifreeze protein" evidence="1">
    <location>
        <begin position="29"/>
        <end position="119"/>
    </location>
</feature>